<accession>A0AAV3X6H6</accession>
<dbReference type="RefSeq" id="WP_226575484.1">
    <property type="nucleotide sequence ID" value="NZ_BLAY01000010.1"/>
</dbReference>
<proteinExistence type="predicted"/>
<gene>
    <name evidence="1" type="ORF">MiSe_09580</name>
</gene>
<dbReference type="Proteomes" id="UP001050975">
    <property type="component" value="Unassembled WGS sequence"/>
</dbReference>
<reference evidence="1" key="1">
    <citation type="submission" date="2019-10" db="EMBL/GenBank/DDBJ databases">
        <title>Draft genome sequece of Microseira wollei NIES-4236.</title>
        <authorList>
            <person name="Yamaguchi H."/>
            <person name="Suzuki S."/>
            <person name="Kawachi M."/>
        </authorList>
    </citation>
    <scope>NUCLEOTIDE SEQUENCE</scope>
    <source>
        <strain evidence="1">NIES-4236</strain>
    </source>
</reference>
<protein>
    <submittedName>
        <fullName evidence="1">Uncharacterized protein</fullName>
    </submittedName>
</protein>
<dbReference type="EMBL" id="BLAY01000010">
    <property type="protein sequence ID" value="GET36210.1"/>
    <property type="molecule type" value="Genomic_DNA"/>
</dbReference>
<keyword evidence="2" id="KW-1185">Reference proteome</keyword>
<evidence type="ECO:0000313" key="1">
    <source>
        <dbReference type="EMBL" id="GET36210.1"/>
    </source>
</evidence>
<name>A0AAV3X6H6_9CYAN</name>
<organism evidence="1 2">
    <name type="scientific">Microseira wollei NIES-4236</name>
    <dbReference type="NCBI Taxonomy" id="2530354"/>
    <lineage>
        <taxon>Bacteria</taxon>
        <taxon>Bacillati</taxon>
        <taxon>Cyanobacteriota</taxon>
        <taxon>Cyanophyceae</taxon>
        <taxon>Oscillatoriophycideae</taxon>
        <taxon>Aerosakkonematales</taxon>
        <taxon>Aerosakkonemataceae</taxon>
        <taxon>Microseira</taxon>
    </lineage>
</organism>
<evidence type="ECO:0000313" key="2">
    <source>
        <dbReference type="Proteomes" id="UP001050975"/>
    </source>
</evidence>
<dbReference type="AlphaFoldDB" id="A0AAV3X6H6"/>
<comment type="caution">
    <text evidence="1">The sequence shown here is derived from an EMBL/GenBank/DDBJ whole genome shotgun (WGS) entry which is preliminary data.</text>
</comment>
<sequence length="72" mass="8086">MENASITKISQSKTGLLNTVTNDLLTNLHNIALAVELLQLSNQQWTQAQKQSLDLIQLKTYQMFDLIAKGIE</sequence>